<comment type="caution">
    <text evidence="2">The sequence shown here is derived from an EMBL/GenBank/DDBJ whole genome shotgun (WGS) entry which is preliminary data.</text>
</comment>
<dbReference type="EMBL" id="BAAAXQ010000003">
    <property type="protein sequence ID" value="GAA3008079.1"/>
    <property type="molecule type" value="Genomic_DNA"/>
</dbReference>
<evidence type="ECO:0000313" key="3">
    <source>
        <dbReference type="Proteomes" id="UP001501577"/>
    </source>
</evidence>
<gene>
    <name evidence="2" type="ORF">GCM10019998_00170</name>
</gene>
<sequence length="140" mass="16107">MNNSTKLENITAYAKEHDIDYIHWQYILYGRKDATAIDSFLLGAFGALTMKQYIIIFGKDHLTLILLSMTGDLKEKIEVISYKDIVDISFKKGGLASTFVFTTKEEKHKIKCNNKVIGMHWQSENLKNCLEHPIMVKYVS</sequence>
<proteinExistence type="predicted"/>
<dbReference type="Proteomes" id="UP001501577">
    <property type="component" value="Unassembled WGS sequence"/>
</dbReference>
<accession>A0ABN3XY39</accession>
<protein>
    <recommendedName>
        <fullName evidence="1">YokE-like PH domain-containing protein</fullName>
    </recommendedName>
</protein>
<keyword evidence="3" id="KW-1185">Reference proteome</keyword>
<reference evidence="2 3" key="1">
    <citation type="journal article" date="2019" name="Int. J. Syst. Evol. Microbiol.">
        <title>The Global Catalogue of Microorganisms (GCM) 10K type strain sequencing project: providing services to taxonomists for standard genome sequencing and annotation.</title>
        <authorList>
            <consortium name="The Broad Institute Genomics Platform"/>
            <consortium name="The Broad Institute Genome Sequencing Center for Infectious Disease"/>
            <person name="Wu L."/>
            <person name="Ma J."/>
        </authorList>
    </citation>
    <scope>NUCLEOTIDE SEQUENCE [LARGE SCALE GENOMIC DNA]</scope>
    <source>
        <strain evidence="2 3">JCM 8736</strain>
    </source>
</reference>
<evidence type="ECO:0000259" key="1">
    <source>
        <dbReference type="Pfam" id="PF14470"/>
    </source>
</evidence>
<organism evidence="2 3">
    <name type="scientific">Tetragenococcus solitarius</name>
    <dbReference type="NCBI Taxonomy" id="71453"/>
    <lineage>
        <taxon>Bacteria</taxon>
        <taxon>Bacillati</taxon>
        <taxon>Bacillota</taxon>
        <taxon>Bacilli</taxon>
        <taxon>Lactobacillales</taxon>
        <taxon>Enterococcaceae</taxon>
        <taxon>Tetragenococcus</taxon>
    </lineage>
</organism>
<evidence type="ECO:0000313" key="2">
    <source>
        <dbReference type="EMBL" id="GAA3008079.1"/>
    </source>
</evidence>
<dbReference type="Pfam" id="PF14470">
    <property type="entry name" value="bPH_3"/>
    <property type="match status" value="1"/>
</dbReference>
<dbReference type="RefSeq" id="WP_068710644.1">
    <property type="nucleotide sequence ID" value="NZ_BAAAXQ010000003.1"/>
</dbReference>
<feature type="domain" description="YokE-like PH" evidence="1">
    <location>
        <begin position="64"/>
        <end position="115"/>
    </location>
</feature>
<dbReference type="InterPro" id="IPR039519">
    <property type="entry name" value="YokE-like_PH"/>
</dbReference>
<name>A0ABN3XY39_9ENTE</name>